<dbReference type="InterPro" id="IPR040492">
    <property type="entry name" value="GlfT2_N"/>
</dbReference>
<keyword evidence="4 8" id="KW-0808">Transferase</keyword>
<dbReference type="SUPFAM" id="SSF53448">
    <property type="entry name" value="Nucleotide-diphospho-sugar transferases"/>
    <property type="match status" value="1"/>
</dbReference>
<sequence length="701" mass="78966">MTNAQATERVYEDVVRLVFPVQDAEQTLPLYAIDWTRPHLPKTVLDPRIDAKTLPFTSMNQSTFEGLIHEGATQGAGLNSVTTDAFRVLSRRSIGVHPGARTSLCTYFNAFPAGYWRRWTHVDTVRLSASVNGQGRLLVNRSNGRGLSQPVADIAIDCEPSASQEAQSVHVDLPMTGLVDGGYFWIDLESAPEQELTLSQASWQVPLDTRTGQSAGRLSIAITTFNRAQYCLRQLRDLAASKDLRGRLDTIYCTDQGTDLVSQQPGFAAVQRELGSQLTYLRQRNLGGSGGFSRGMYETVQAGKSDYVLLLDDDAISEPESILRALQFADYASKPMLVGGGMLHLDNRTVLYTQGERVDWRRMWMRPSQSMDYNHDFATEPLRNSPELHQRIDEDFNGWWMCLIPVKVIQTIGLSLPVFIKFDDLEYSLRAQEAGFPTVSLPGAAVWHQAWHEKDPARTWEEYFTERNRWIAALLHEPHKPVSRVIFETLYGDMSLGLRFTYSAMALRNQALRDLLKGPQYIVDCFPTKLDQVRQLRSTFPDAQPIQDLSELPAAAREIVPPRRRPRDRRWRLKTAAKLLGQSLLTNRSAKGAQRPDAAICAQDAAWTWLAFDGIDSALVTSPDGDSVTWLKRDNPTFKKYFMEGYRLASALRKNWNHLSAAYRNYGLASFETWQGIFADAGSEDQSKRAPRPPRTGKGLK</sequence>
<protein>
    <submittedName>
        <fullName evidence="8">Glycosyl transferase family 2</fullName>
    </submittedName>
</protein>
<evidence type="ECO:0000313" key="8">
    <source>
        <dbReference type="EMBL" id="BDR53629.1"/>
    </source>
</evidence>
<dbReference type="PANTHER" id="PTHR43179:SF12">
    <property type="entry name" value="GALACTOFURANOSYLTRANSFERASE GLFT2"/>
    <property type="match status" value="1"/>
</dbReference>
<evidence type="ECO:0000256" key="4">
    <source>
        <dbReference type="ARBA" id="ARBA00022679"/>
    </source>
</evidence>
<feature type="domain" description="Galactofuranosyltransferase-2 C-terminal" evidence="7">
    <location>
        <begin position="498"/>
        <end position="679"/>
    </location>
</feature>
<evidence type="ECO:0000256" key="5">
    <source>
        <dbReference type="SAM" id="MobiDB-lite"/>
    </source>
</evidence>
<organism evidence="8 9">
    <name type="scientific">Bombiscardovia nodaiensis</name>
    <dbReference type="NCBI Taxonomy" id="2932181"/>
    <lineage>
        <taxon>Bacteria</taxon>
        <taxon>Bacillati</taxon>
        <taxon>Actinomycetota</taxon>
        <taxon>Actinomycetes</taxon>
        <taxon>Bifidobacteriales</taxon>
        <taxon>Bifidobacteriaceae</taxon>
        <taxon>Bombiscardovia</taxon>
    </lineage>
</organism>
<evidence type="ECO:0000259" key="7">
    <source>
        <dbReference type="Pfam" id="PF19320"/>
    </source>
</evidence>
<evidence type="ECO:0000256" key="1">
    <source>
        <dbReference type="ARBA" id="ARBA00004776"/>
    </source>
</evidence>
<keyword evidence="9" id="KW-1185">Reference proteome</keyword>
<dbReference type="Pfam" id="PF17994">
    <property type="entry name" value="Glft2_N"/>
    <property type="match status" value="1"/>
</dbReference>
<accession>A0ABN6SBY3</accession>
<dbReference type="GO" id="GO:0016740">
    <property type="term" value="F:transferase activity"/>
    <property type="evidence" value="ECO:0007669"/>
    <property type="project" value="UniProtKB-KW"/>
</dbReference>
<dbReference type="EMBL" id="AP026798">
    <property type="protein sequence ID" value="BDR53629.1"/>
    <property type="molecule type" value="Genomic_DNA"/>
</dbReference>
<gene>
    <name evidence="8" type="ORF">KIM372_15360</name>
</gene>
<comment type="similarity">
    <text evidence="2">Belongs to the glycosyltransferase 2 family.</text>
</comment>
<evidence type="ECO:0000256" key="3">
    <source>
        <dbReference type="ARBA" id="ARBA00022676"/>
    </source>
</evidence>
<keyword evidence="3" id="KW-0328">Glycosyltransferase</keyword>
<evidence type="ECO:0000313" key="9">
    <source>
        <dbReference type="Proteomes" id="UP001321766"/>
    </source>
</evidence>
<evidence type="ECO:0000256" key="2">
    <source>
        <dbReference type="ARBA" id="ARBA00006739"/>
    </source>
</evidence>
<dbReference type="Pfam" id="PF19320">
    <property type="entry name" value="GlfT2_domain3"/>
    <property type="match status" value="1"/>
</dbReference>
<dbReference type="Gene3D" id="3.90.550.60">
    <property type="match status" value="1"/>
</dbReference>
<reference evidence="8 9" key="1">
    <citation type="journal article" date="2023" name="Microbiol. Spectr.">
        <title>Symbiosis of Carpenter Bees with Uncharacterized Lactic Acid Bacteria Showing NAD Auxotrophy.</title>
        <authorList>
            <person name="Kawasaki S."/>
            <person name="Ozawa K."/>
            <person name="Mori T."/>
            <person name="Yamamoto A."/>
            <person name="Ito M."/>
            <person name="Ohkuma M."/>
            <person name="Sakamoto M."/>
            <person name="Matsutani M."/>
        </authorList>
    </citation>
    <scope>NUCLEOTIDE SEQUENCE [LARGE SCALE GENOMIC DNA]</scope>
    <source>
        <strain evidence="8 9">Kim37-2</strain>
    </source>
</reference>
<comment type="pathway">
    <text evidence="1">Cell wall biogenesis; cell wall polysaccharide biosynthesis.</text>
</comment>
<dbReference type="InterPro" id="IPR045699">
    <property type="entry name" value="GlfT2_C"/>
</dbReference>
<dbReference type="InterPro" id="IPR029044">
    <property type="entry name" value="Nucleotide-diphossugar_trans"/>
</dbReference>
<proteinExistence type="inferred from homology"/>
<dbReference type="Proteomes" id="UP001321766">
    <property type="component" value="Chromosome"/>
</dbReference>
<feature type="region of interest" description="Disordered" evidence="5">
    <location>
        <begin position="682"/>
        <end position="701"/>
    </location>
</feature>
<evidence type="ECO:0000259" key="6">
    <source>
        <dbReference type="Pfam" id="PF17994"/>
    </source>
</evidence>
<dbReference type="PANTHER" id="PTHR43179">
    <property type="entry name" value="RHAMNOSYLTRANSFERASE WBBL"/>
    <property type="match status" value="1"/>
</dbReference>
<feature type="domain" description="Galactofuranosyltransferase GlfT2 N-terminal" evidence="6">
    <location>
        <begin position="85"/>
        <end position="205"/>
    </location>
</feature>
<dbReference type="Pfam" id="PF13641">
    <property type="entry name" value="Glyco_tranf_2_3"/>
    <property type="match status" value="1"/>
</dbReference>
<name>A0ABN6SBY3_9BIFI</name>